<dbReference type="Proteomes" id="UP000001514">
    <property type="component" value="Unassembled WGS sequence"/>
</dbReference>
<feature type="signal peptide" evidence="1">
    <location>
        <begin position="1"/>
        <end position="21"/>
    </location>
</feature>
<sequence length="179" mass="19125">MTKLILLLLPALLMSASMTCAQVESLTPDRIDGNFSTTPITVQGNGTASLTGGPQWLRSPDNSTVAVLFFNTTSSSCQIQLQQEAPILPSPLRRSLVWGSPCLFAPPASPVTCIVRFTTNGSLELELQVERQGNRPSSLFWRSDTDGQGASSMTIFNASSGPCFERNRVELAPAPAPVA</sequence>
<dbReference type="Gramene" id="EFJ19781">
    <property type="protein sequence ID" value="EFJ19781"/>
    <property type="gene ID" value="SELMODRAFT_419045"/>
</dbReference>
<dbReference type="HOGENOM" id="CLU_1505926_0_0_1"/>
<evidence type="ECO:0000256" key="1">
    <source>
        <dbReference type="SAM" id="SignalP"/>
    </source>
</evidence>
<protein>
    <recommendedName>
        <fullName evidence="4">Pherophorin domain-containing protein</fullName>
    </recommendedName>
</protein>
<name>D8S7N1_SELML</name>
<dbReference type="KEGG" id="smo:SELMODRAFT_419045"/>
<evidence type="ECO:0008006" key="4">
    <source>
        <dbReference type="Google" id="ProtNLM"/>
    </source>
</evidence>
<gene>
    <name evidence="2" type="ORF">SELMODRAFT_419045</name>
</gene>
<dbReference type="AlphaFoldDB" id="D8S7N1"/>
<feature type="chain" id="PRO_5003122474" description="Pherophorin domain-containing protein" evidence="1">
    <location>
        <begin position="22"/>
        <end position="179"/>
    </location>
</feature>
<organism evidence="3">
    <name type="scientific">Selaginella moellendorffii</name>
    <name type="common">Spikemoss</name>
    <dbReference type="NCBI Taxonomy" id="88036"/>
    <lineage>
        <taxon>Eukaryota</taxon>
        <taxon>Viridiplantae</taxon>
        <taxon>Streptophyta</taxon>
        <taxon>Embryophyta</taxon>
        <taxon>Tracheophyta</taxon>
        <taxon>Lycopodiopsida</taxon>
        <taxon>Selaginellales</taxon>
        <taxon>Selaginellaceae</taxon>
        <taxon>Selaginella</taxon>
    </lineage>
</organism>
<reference evidence="2 3" key="1">
    <citation type="journal article" date="2011" name="Science">
        <title>The Selaginella genome identifies genetic changes associated with the evolution of vascular plants.</title>
        <authorList>
            <person name="Banks J.A."/>
            <person name="Nishiyama T."/>
            <person name="Hasebe M."/>
            <person name="Bowman J.L."/>
            <person name="Gribskov M."/>
            <person name="dePamphilis C."/>
            <person name="Albert V.A."/>
            <person name="Aono N."/>
            <person name="Aoyama T."/>
            <person name="Ambrose B.A."/>
            <person name="Ashton N.W."/>
            <person name="Axtell M.J."/>
            <person name="Barker E."/>
            <person name="Barker M.S."/>
            <person name="Bennetzen J.L."/>
            <person name="Bonawitz N.D."/>
            <person name="Chapple C."/>
            <person name="Cheng C."/>
            <person name="Correa L.G."/>
            <person name="Dacre M."/>
            <person name="DeBarry J."/>
            <person name="Dreyer I."/>
            <person name="Elias M."/>
            <person name="Engstrom E.M."/>
            <person name="Estelle M."/>
            <person name="Feng L."/>
            <person name="Finet C."/>
            <person name="Floyd S.K."/>
            <person name="Frommer W.B."/>
            <person name="Fujita T."/>
            <person name="Gramzow L."/>
            <person name="Gutensohn M."/>
            <person name="Harholt J."/>
            <person name="Hattori M."/>
            <person name="Heyl A."/>
            <person name="Hirai T."/>
            <person name="Hiwatashi Y."/>
            <person name="Ishikawa M."/>
            <person name="Iwata M."/>
            <person name="Karol K.G."/>
            <person name="Koehler B."/>
            <person name="Kolukisaoglu U."/>
            <person name="Kubo M."/>
            <person name="Kurata T."/>
            <person name="Lalonde S."/>
            <person name="Li K."/>
            <person name="Li Y."/>
            <person name="Litt A."/>
            <person name="Lyons E."/>
            <person name="Manning G."/>
            <person name="Maruyama T."/>
            <person name="Michael T.P."/>
            <person name="Mikami K."/>
            <person name="Miyazaki S."/>
            <person name="Morinaga S."/>
            <person name="Murata T."/>
            <person name="Mueller-Roeber B."/>
            <person name="Nelson D.R."/>
            <person name="Obara M."/>
            <person name="Oguri Y."/>
            <person name="Olmstead R.G."/>
            <person name="Onodera N."/>
            <person name="Petersen B.L."/>
            <person name="Pils B."/>
            <person name="Prigge M."/>
            <person name="Rensing S.A."/>
            <person name="Riano-Pachon D.M."/>
            <person name="Roberts A.W."/>
            <person name="Sato Y."/>
            <person name="Scheller H.V."/>
            <person name="Schulz B."/>
            <person name="Schulz C."/>
            <person name="Shakirov E.V."/>
            <person name="Shibagaki N."/>
            <person name="Shinohara N."/>
            <person name="Shippen D.E."/>
            <person name="Soerensen I."/>
            <person name="Sotooka R."/>
            <person name="Sugimoto N."/>
            <person name="Sugita M."/>
            <person name="Sumikawa N."/>
            <person name="Tanurdzic M."/>
            <person name="Theissen G."/>
            <person name="Ulvskov P."/>
            <person name="Wakazuki S."/>
            <person name="Weng J.K."/>
            <person name="Willats W.W."/>
            <person name="Wipf D."/>
            <person name="Wolf P.G."/>
            <person name="Yang L."/>
            <person name="Zimmer A.D."/>
            <person name="Zhu Q."/>
            <person name="Mitros T."/>
            <person name="Hellsten U."/>
            <person name="Loque D."/>
            <person name="Otillar R."/>
            <person name="Salamov A."/>
            <person name="Schmutz J."/>
            <person name="Shapiro H."/>
            <person name="Lindquist E."/>
            <person name="Lucas S."/>
            <person name="Rokhsar D."/>
            <person name="Grigoriev I.V."/>
        </authorList>
    </citation>
    <scope>NUCLEOTIDE SEQUENCE [LARGE SCALE GENOMIC DNA]</scope>
</reference>
<evidence type="ECO:0000313" key="2">
    <source>
        <dbReference type="EMBL" id="EFJ19781.1"/>
    </source>
</evidence>
<dbReference type="InParanoid" id="D8S7N1"/>
<dbReference type="EMBL" id="GL377605">
    <property type="protein sequence ID" value="EFJ19781.1"/>
    <property type="molecule type" value="Genomic_DNA"/>
</dbReference>
<evidence type="ECO:0000313" key="3">
    <source>
        <dbReference type="Proteomes" id="UP000001514"/>
    </source>
</evidence>
<keyword evidence="1" id="KW-0732">Signal</keyword>
<keyword evidence="3" id="KW-1185">Reference proteome</keyword>
<accession>D8S7N1</accession>
<proteinExistence type="predicted"/>